<gene>
    <name evidence="2" type="ORF">C440_01645</name>
</gene>
<sequence>MFAYYRSYADDSSADGKGVASGGAVRRPGTGVASGDAPLVSKLHTWPSSRPCAGFARIPRTVSI</sequence>
<evidence type="ECO:0000313" key="3">
    <source>
        <dbReference type="Proteomes" id="UP000011550"/>
    </source>
</evidence>
<dbReference type="STRING" id="662479.C440_01645"/>
<keyword evidence="3" id="KW-1185">Reference proteome</keyword>
<proteinExistence type="predicted"/>
<dbReference type="Proteomes" id="UP000011550">
    <property type="component" value="Unassembled WGS sequence"/>
</dbReference>
<evidence type="ECO:0000313" key="2">
    <source>
        <dbReference type="EMBL" id="ELZ99019.1"/>
    </source>
</evidence>
<accession>M0IU90</accession>
<organism evidence="2 3">
    <name type="scientific">Haloferax mucosum ATCC BAA-1512</name>
    <dbReference type="NCBI Taxonomy" id="662479"/>
    <lineage>
        <taxon>Archaea</taxon>
        <taxon>Methanobacteriati</taxon>
        <taxon>Methanobacteriota</taxon>
        <taxon>Stenosarchaea group</taxon>
        <taxon>Halobacteria</taxon>
        <taxon>Halobacteriales</taxon>
        <taxon>Haloferacaceae</taxon>
        <taxon>Haloferax</taxon>
    </lineage>
</organism>
<dbReference type="AlphaFoldDB" id="M0IU90"/>
<feature type="region of interest" description="Disordered" evidence="1">
    <location>
        <begin position="1"/>
        <end position="36"/>
    </location>
</feature>
<reference evidence="2 3" key="1">
    <citation type="journal article" date="2014" name="PLoS Genet.">
        <title>Phylogenetically driven sequencing of extremely halophilic archaea reveals strategies for static and dynamic osmo-response.</title>
        <authorList>
            <person name="Becker E.A."/>
            <person name="Seitzer P.M."/>
            <person name="Tritt A."/>
            <person name="Larsen D."/>
            <person name="Krusor M."/>
            <person name="Yao A.I."/>
            <person name="Wu D."/>
            <person name="Madern D."/>
            <person name="Eisen J.A."/>
            <person name="Darling A.E."/>
            <person name="Facciotti M.T."/>
        </authorList>
    </citation>
    <scope>NUCLEOTIDE SEQUENCE [LARGE SCALE GENOMIC DNA]</scope>
    <source>
        <strain evidence="2 3">ATCC BAA-1512</strain>
    </source>
</reference>
<comment type="caution">
    <text evidence="2">The sequence shown here is derived from an EMBL/GenBank/DDBJ whole genome shotgun (WGS) entry which is preliminary data.</text>
</comment>
<evidence type="ECO:0000256" key="1">
    <source>
        <dbReference type="SAM" id="MobiDB-lite"/>
    </source>
</evidence>
<protein>
    <submittedName>
        <fullName evidence="2">Uncharacterized protein</fullName>
    </submittedName>
</protein>
<name>M0IU90_9EURY</name>
<dbReference type="EMBL" id="AOLN01000001">
    <property type="protein sequence ID" value="ELZ99019.1"/>
    <property type="molecule type" value="Genomic_DNA"/>
</dbReference>